<organism evidence="2 3">
    <name type="scientific">Puccinia sorghi</name>
    <dbReference type="NCBI Taxonomy" id="27349"/>
    <lineage>
        <taxon>Eukaryota</taxon>
        <taxon>Fungi</taxon>
        <taxon>Dikarya</taxon>
        <taxon>Basidiomycota</taxon>
        <taxon>Pucciniomycotina</taxon>
        <taxon>Pucciniomycetes</taxon>
        <taxon>Pucciniales</taxon>
        <taxon>Pucciniaceae</taxon>
        <taxon>Puccinia</taxon>
    </lineage>
</organism>
<keyword evidence="3" id="KW-1185">Reference proteome</keyword>
<sequence length="264" mass="28423">MSEIGPDRDGLIDGAGGAHDQPVEGELEDGRPRLGQTDEQPLEQDPASTPQQPAPALPRRAQQTASRSTPSTSSGPVSQPQRLPSHLPIPPTFQLSITSPVQAENNAQETASSSQTQTHPQPIPPIASSSYSSSFTTQATSHPRPQIDLGRPSKRPRYSLNMDQSNHHNLNISTITSSSIQSPLYSDDDDDEINQKSSSPSSPPRPHSQHQSSPLKSPKTLPQTITTPNQPQDLQSLLKIFSDGLHALAPHLISPQSAKRRPSV</sequence>
<feature type="compositionally biased region" description="Polar residues" evidence="1">
    <location>
        <begin position="220"/>
        <end position="233"/>
    </location>
</feature>
<feature type="compositionally biased region" description="Low complexity" evidence="1">
    <location>
        <begin position="172"/>
        <end position="182"/>
    </location>
</feature>
<dbReference type="AlphaFoldDB" id="A0A0L6VPA8"/>
<evidence type="ECO:0000313" key="2">
    <source>
        <dbReference type="EMBL" id="KNZ62447.1"/>
    </source>
</evidence>
<feature type="compositionally biased region" description="Polar residues" evidence="1">
    <location>
        <begin position="66"/>
        <end position="82"/>
    </location>
</feature>
<proteinExistence type="predicted"/>
<feature type="compositionally biased region" description="Low complexity" evidence="1">
    <location>
        <begin position="110"/>
        <end position="141"/>
    </location>
</feature>
<feature type="compositionally biased region" description="Polar residues" evidence="1">
    <location>
        <begin position="161"/>
        <end position="171"/>
    </location>
</feature>
<feature type="compositionally biased region" description="Basic and acidic residues" evidence="1">
    <location>
        <begin position="1"/>
        <end position="11"/>
    </location>
</feature>
<dbReference type="STRING" id="27349.A0A0L6VPA8"/>
<accession>A0A0L6VPA8</accession>
<feature type="region of interest" description="Disordered" evidence="1">
    <location>
        <begin position="1"/>
        <end position="233"/>
    </location>
</feature>
<dbReference type="VEuPathDB" id="FungiDB:VP01_1268g1"/>
<feature type="compositionally biased region" description="Polar residues" evidence="1">
    <location>
        <begin position="93"/>
        <end position="109"/>
    </location>
</feature>
<reference evidence="2 3" key="1">
    <citation type="submission" date="2015-08" db="EMBL/GenBank/DDBJ databases">
        <title>Next Generation Sequencing and Analysis of the Genome of Puccinia sorghi L Schw, the Causal Agent of Maize Common Rust.</title>
        <authorList>
            <person name="Rochi L."/>
            <person name="Burguener G."/>
            <person name="Darino M."/>
            <person name="Turjanski A."/>
            <person name="Kreff E."/>
            <person name="Dieguez M.J."/>
            <person name="Sacco F."/>
        </authorList>
    </citation>
    <scope>NUCLEOTIDE SEQUENCE [LARGE SCALE GENOMIC DNA]</scope>
    <source>
        <strain evidence="2 3">RO10H11247</strain>
    </source>
</reference>
<gene>
    <name evidence="2" type="ORF">VP01_1268g1</name>
</gene>
<dbReference type="Proteomes" id="UP000037035">
    <property type="component" value="Unassembled WGS sequence"/>
</dbReference>
<evidence type="ECO:0000313" key="3">
    <source>
        <dbReference type="Proteomes" id="UP000037035"/>
    </source>
</evidence>
<evidence type="ECO:0000256" key="1">
    <source>
        <dbReference type="SAM" id="MobiDB-lite"/>
    </source>
</evidence>
<name>A0A0L6VPA8_9BASI</name>
<comment type="caution">
    <text evidence="2">The sequence shown here is derived from an EMBL/GenBank/DDBJ whole genome shotgun (WGS) entry which is preliminary data.</text>
</comment>
<protein>
    <submittedName>
        <fullName evidence="2">Uncharacterized protein</fullName>
    </submittedName>
</protein>
<dbReference type="EMBL" id="LAVV01002987">
    <property type="protein sequence ID" value="KNZ62447.1"/>
    <property type="molecule type" value="Genomic_DNA"/>
</dbReference>